<evidence type="ECO:0000313" key="1">
    <source>
        <dbReference type="EMBL" id="CCH01928.1"/>
    </source>
</evidence>
<proteinExistence type="predicted"/>
<dbReference type="STRING" id="1166018.FAES_3922"/>
<accession>I0KCS5</accession>
<organism evidence="1 2">
    <name type="scientific">Fibrella aestuarina BUZ 2</name>
    <dbReference type="NCBI Taxonomy" id="1166018"/>
    <lineage>
        <taxon>Bacteria</taxon>
        <taxon>Pseudomonadati</taxon>
        <taxon>Bacteroidota</taxon>
        <taxon>Cytophagia</taxon>
        <taxon>Cytophagales</taxon>
        <taxon>Spirosomataceae</taxon>
        <taxon>Fibrella</taxon>
    </lineage>
</organism>
<sequence>MAINDQKIEPNDRVQVTLTDRFGKTNGFSGTVIRWNPAGTLKVQSDHAGSKQRIKNVSSDNVRLIAKAPKS</sequence>
<dbReference type="EMBL" id="HE796683">
    <property type="protein sequence ID" value="CCH01928.1"/>
    <property type="molecule type" value="Genomic_DNA"/>
</dbReference>
<evidence type="ECO:0000313" key="2">
    <source>
        <dbReference type="Proteomes" id="UP000011058"/>
    </source>
</evidence>
<dbReference type="RefSeq" id="WP_015333027.1">
    <property type="nucleotide sequence ID" value="NC_020054.1"/>
</dbReference>
<gene>
    <name evidence="1" type="ORF">FAES_3922</name>
</gene>
<keyword evidence="2" id="KW-1185">Reference proteome</keyword>
<name>I0KCS5_9BACT</name>
<dbReference type="KEGG" id="fae:FAES_3922"/>
<reference evidence="1 2" key="1">
    <citation type="journal article" date="2012" name="J. Bacteriol.">
        <title>Genome Sequence of Fibrella aestuarina BUZ 2T, a Filamentous Marine Bacterium.</title>
        <authorList>
            <person name="Filippini M."/>
            <person name="Qi W."/>
            <person name="Blom J."/>
            <person name="Goesmann A."/>
            <person name="Smits T.H."/>
            <person name="Bagheri H.C."/>
        </authorList>
    </citation>
    <scope>NUCLEOTIDE SEQUENCE [LARGE SCALE GENOMIC DNA]</scope>
    <source>
        <strain evidence="2">BUZ 2T</strain>
    </source>
</reference>
<evidence type="ECO:0008006" key="3">
    <source>
        <dbReference type="Google" id="ProtNLM"/>
    </source>
</evidence>
<dbReference type="HOGENOM" id="CLU_2734069_0_0_10"/>
<dbReference type="AlphaFoldDB" id="I0KCS5"/>
<protein>
    <recommendedName>
        <fullName evidence="3">Hypervirulence associated protein TUDOR domain-containing protein</fullName>
    </recommendedName>
</protein>
<dbReference type="Proteomes" id="UP000011058">
    <property type="component" value="Chromosome"/>
</dbReference>